<evidence type="ECO:0000313" key="6">
    <source>
        <dbReference type="EMBL" id="CAH3144636.1"/>
    </source>
</evidence>
<keyword evidence="7" id="KW-1185">Reference proteome</keyword>
<dbReference type="InterPro" id="IPR040409">
    <property type="entry name" value="PCS-like"/>
</dbReference>
<protein>
    <recommendedName>
        <fullName evidence="1">glutathione gamma-glutamylcysteinyltransferase</fullName>
        <ecNumber evidence="1">2.3.2.15</ecNumber>
    </recommendedName>
</protein>
<evidence type="ECO:0000256" key="1">
    <source>
        <dbReference type="ARBA" id="ARBA00012468"/>
    </source>
</evidence>
<dbReference type="Proteomes" id="UP001159427">
    <property type="component" value="Unassembled WGS sequence"/>
</dbReference>
<dbReference type="Gene3D" id="3.90.70.30">
    <property type="entry name" value="Phytochelatin synthase, N-terminal domain"/>
    <property type="match status" value="1"/>
</dbReference>
<evidence type="ECO:0000313" key="7">
    <source>
        <dbReference type="Proteomes" id="UP001159427"/>
    </source>
</evidence>
<proteinExistence type="predicted"/>
<evidence type="ECO:0000256" key="2">
    <source>
        <dbReference type="ARBA" id="ARBA00022539"/>
    </source>
</evidence>
<dbReference type="PANTHER" id="PTHR33447">
    <property type="entry name" value="GLUTATHIONE GAMMA-GLUTAMYLCYSTEINYLTRANSFERASE"/>
    <property type="match status" value="1"/>
</dbReference>
<organism evidence="6 7">
    <name type="scientific">Porites evermanni</name>
    <dbReference type="NCBI Taxonomy" id="104178"/>
    <lineage>
        <taxon>Eukaryota</taxon>
        <taxon>Metazoa</taxon>
        <taxon>Cnidaria</taxon>
        <taxon>Anthozoa</taxon>
        <taxon>Hexacorallia</taxon>
        <taxon>Scleractinia</taxon>
        <taxon>Fungiina</taxon>
        <taxon>Poritidae</taxon>
        <taxon>Porites</taxon>
    </lineage>
</organism>
<keyword evidence="2" id="KW-0104">Cadmium</keyword>
<keyword evidence="4" id="KW-0479">Metal-binding</keyword>
<evidence type="ECO:0000256" key="3">
    <source>
        <dbReference type="ARBA" id="ARBA00022679"/>
    </source>
</evidence>
<comment type="caution">
    <text evidence="6">The sequence shown here is derived from an EMBL/GenBank/DDBJ whole genome shotgun (WGS) entry which is preliminary data.</text>
</comment>
<feature type="domain" description="Peptidase C83" evidence="5">
    <location>
        <begin position="1"/>
        <end position="245"/>
    </location>
</feature>
<name>A0ABN8PII4_9CNID</name>
<accession>A0ABN8PII4</accession>
<evidence type="ECO:0000256" key="4">
    <source>
        <dbReference type="ARBA" id="ARBA00022723"/>
    </source>
</evidence>
<keyword evidence="3" id="KW-0808">Transferase</keyword>
<dbReference type="EC" id="2.3.2.15" evidence="1"/>
<dbReference type="InterPro" id="IPR038765">
    <property type="entry name" value="Papain-like_cys_pep_sf"/>
</dbReference>
<dbReference type="EMBL" id="CALNXI010000875">
    <property type="protein sequence ID" value="CAH3144636.1"/>
    <property type="molecule type" value="Genomic_DNA"/>
</dbReference>
<dbReference type="SUPFAM" id="SSF54001">
    <property type="entry name" value="Cysteine proteinases"/>
    <property type="match status" value="1"/>
</dbReference>
<gene>
    <name evidence="6" type="ORF">PEVE_00043239</name>
</gene>
<sequence>MADVRSSTVVLPLEDSEGQKLLQQCKYGRLLPYFRKQVNSKYCGFCTAAMCLNEILENCTQNDFHLGKFSELAQLKAMQKTLQEDDILKVGEDCSILRKENVDIEGITLQTFSELIKIIGLPTSFYHVFPLQQNSSNESIREGKVSAEVHTVDEFRSIALENLKQHGGHVVVNFYMAEFYPGIDFGHFSPLGGYNVKEDRFLLLDVWPRNPVGWIKTEDLFNAMAHEDSYSHMPRGFCVFNAGNGLQKHNS</sequence>
<dbReference type="PANTHER" id="PTHR33447:SF20">
    <property type="entry name" value="GLUTATHIONE GAMMA-GLUTAMYLCYSTEINYLTRANSFERASE"/>
    <property type="match status" value="1"/>
</dbReference>
<evidence type="ECO:0000259" key="5">
    <source>
        <dbReference type="PROSITE" id="PS51443"/>
    </source>
</evidence>
<dbReference type="InterPro" id="IPR038156">
    <property type="entry name" value="PCS_N_sf"/>
</dbReference>
<dbReference type="InterPro" id="IPR007719">
    <property type="entry name" value="PCS_N"/>
</dbReference>
<dbReference type="Pfam" id="PF05023">
    <property type="entry name" value="Phytochelatin"/>
    <property type="match status" value="1"/>
</dbReference>
<reference evidence="6 7" key="1">
    <citation type="submission" date="2022-05" db="EMBL/GenBank/DDBJ databases">
        <authorList>
            <consortium name="Genoscope - CEA"/>
            <person name="William W."/>
        </authorList>
    </citation>
    <scope>NUCLEOTIDE SEQUENCE [LARGE SCALE GENOMIC DNA]</scope>
</reference>
<dbReference type="PROSITE" id="PS51443">
    <property type="entry name" value="PCS"/>
    <property type="match status" value="1"/>
</dbReference>